<dbReference type="PANTHER" id="PTHR11705">
    <property type="entry name" value="PROTEASE FAMILY M14 CARBOXYPEPTIDASE A,B"/>
    <property type="match status" value="1"/>
</dbReference>
<dbReference type="EC" id="3.4.17.18" evidence="12"/>
<evidence type="ECO:0000256" key="10">
    <source>
        <dbReference type="ARBA" id="ARBA00050859"/>
    </source>
</evidence>
<sequence>MVVALIFAVIAALCAGLTTATAAPTGNAGREPDRLNAYTATVTPDQLSVLTQAGVDVSGQRRAASGVELDLVLDKAQADGLRARGIDLRLTRVKGGQTVRQFAAAQAANGFNVWRSYDEPGGIRDQLYAAARNNPQLVKLEVLGHTGQGREIIAVKLTQGARGVQDGRRPAVLFSATQHAREWISTEVDRRLMNYYIDRWRANDRAVRKLLQSTELWFILVANPDGYQYTFDHERLWRKNLRDNNGDGVTQVGDGVDPNRNFPNHWGWDEEGSSSIQSSETYRGPGPASEPETRAMVRLLDRIRFAFQVNYHSNGQWLLYAEGWQTSTPTADDPIYYAMSGNLDAPAIEDFHPGLSSDVLYVTNGETTDYAHAATGALAWTPELSEGCDGCGFVFPDDEALVQAEFERNLPFAQSVANSAGDPDDPKTVTGIRTKPFYIDSQDPYKRSNPGTQLSFTESYGDPQPVAVIAKRSLGRVTLNYRINDGRVRTARTSEWRGGSRYDPAAVYYHQMRGVVRGTDPGDSVEVWFTGGGKRSESFTYQAVSETDHRVLVVAAEDYTGASPAQDPNGPHFADTYVDALAANGEDADVYDVDAAGRLAPDALGVLSHYDAVVWETGNDLVTRTAGRGAGNADVLALDEILQFRSYLNEGGRVLFAGDSAGQQYTNNVGNQMYDPKGEVACNPPPADIDPRRCLPLWGSFGGGDQTHDVLQYYFGAYLAVAGDGLDDTGAAFDASGVADPFTGLSWGLDDPVLAGNTTRRSSFLSTSGILPPDRFPQFESWPAARYDKPGGPFDPHTGAHYVYSQIADVSYKRLTREIAVPASGGSMTFWTSYDTEADWDHLFVEARTPGQDDWTTLPDANGHTTQNTGESCKQENSGGWRTLHPQLDHYQTQTGASACDPTGTTGAWNAASGNSGGWQEWSVDLDGYAGQTVEISIAYASDWATQGIGVFLDDITLPDGTSTSFETGLDGWTVSGPPPGSASNSNDFERTDASGFPVGNVIATPHSLLMGFGLEGVSTSAERAAVMGRALDHLLD</sequence>
<feature type="chain" id="PRO_5031180288" description="Zinc carboxypeptidase" evidence="16">
    <location>
        <begin position="23"/>
        <end position="1037"/>
    </location>
</feature>
<dbReference type="Pfam" id="PF00246">
    <property type="entry name" value="Peptidase_M14"/>
    <property type="match status" value="1"/>
</dbReference>
<evidence type="ECO:0000259" key="17">
    <source>
        <dbReference type="PROSITE" id="PS52035"/>
    </source>
</evidence>
<feature type="region of interest" description="Disordered" evidence="15">
    <location>
        <begin position="248"/>
        <end position="291"/>
    </location>
</feature>
<feature type="region of interest" description="Disordered" evidence="15">
    <location>
        <begin position="970"/>
        <end position="991"/>
    </location>
</feature>
<evidence type="ECO:0000256" key="13">
    <source>
        <dbReference type="ARBA" id="ARBA00074273"/>
    </source>
</evidence>
<feature type="domain" description="Peptidase M14" evidence="17">
    <location>
        <begin position="113"/>
        <end position="420"/>
    </location>
</feature>
<protein>
    <recommendedName>
        <fullName evidence="13">Zinc carboxypeptidase</fullName>
        <ecNumber evidence="12">3.4.17.18</ecNumber>
    </recommendedName>
</protein>
<keyword evidence="19" id="KW-1185">Reference proteome</keyword>
<dbReference type="SMART" id="SM00631">
    <property type="entry name" value="Zn_pept"/>
    <property type="match status" value="1"/>
</dbReference>
<evidence type="ECO:0000256" key="16">
    <source>
        <dbReference type="SAM" id="SignalP"/>
    </source>
</evidence>
<evidence type="ECO:0000313" key="19">
    <source>
        <dbReference type="Proteomes" id="UP000589626"/>
    </source>
</evidence>
<evidence type="ECO:0000256" key="8">
    <source>
        <dbReference type="ARBA" id="ARBA00022833"/>
    </source>
</evidence>
<keyword evidence="3" id="KW-0121">Carboxypeptidase</keyword>
<keyword evidence="7" id="KW-0378">Hydrolase</keyword>
<keyword evidence="5" id="KW-0479">Metal-binding</keyword>
<keyword evidence="4" id="KW-0645">Protease</keyword>
<dbReference type="InterPro" id="IPR000834">
    <property type="entry name" value="Peptidase_M14"/>
</dbReference>
<dbReference type="RefSeq" id="WP_183592809.1">
    <property type="nucleotide sequence ID" value="NZ_JACHWR010000002.1"/>
</dbReference>
<dbReference type="GO" id="GO:0005615">
    <property type="term" value="C:extracellular space"/>
    <property type="evidence" value="ECO:0007669"/>
    <property type="project" value="TreeGrafter"/>
</dbReference>
<evidence type="ECO:0000256" key="11">
    <source>
        <dbReference type="ARBA" id="ARBA00055464"/>
    </source>
</evidence>
<dbReference type="Gene3D" id="3.40.630.10">
    <property type="entry name" value="Zn peptidases"/>
    <property type="match status" value="1"/>
</dbReference>
<dbReference type="EMBL" id="JACHWR010000002">
    <property type="protein sequence ID" value="MBB3042892.1"/>
    <property type="molecule type" value="Genomic_DNA"/>
</dbReference>
<keyword evidence="9" id="KW-0482">Metalloprotease</keyword>
<dbReference type="PANTHER" id="PTHR11705:SF143">
    <property type="entry name" value="SLL0236 PROTEIN"/>
    <property type="match status" value="1"/>
</dbReference>
<gene>
    <name evidence="18" type="ORF">FHU40_002710</name>
</gene>
<dbReference type="InterPro" id="IPR057246">
    <property type="entry name" value="CARBOXYPEPT_ZN_1"/>
</dbReference>
<dbReference type="PRINTS" id="PR00765">
    <property type="entry name" value="CRBOXYPTASEA"/>
</dbReference>
<dbReference type="PROSITE" id="PS52035">
    <property type="entry name" value="PEPTIDASE_M14"/>
    <property type="match status" value="1"/>
</dbReference>
<evidence type="ECO:0000256" key="5">
    <source>
        <dbReference type="ARBA" id="ARBA00022723"/>
    </source>
</evidence>
<comment type="similarity">
    <text evidence="2 14">Belongs to the peptidase M14 family.</text>
</comment>
<evidence type="ECO:0000313" key="18">
    <source>
        <dbReference type="EMBL" id="MBB3042892.1"/>
    </source>
</evidence>
<dbReference type="Proteomes" id="UP000589626">
    <property type="component" value="Unassembled WGS sequence"/>
</dbReference>
<dbReference type="PROSITE" id="PS00132">
    <property type="entry name" value="CARBOXYPEPT_ZN_1"/>
    <property type="match status" value="1"/>
</dbReference>
<dbReference type="CDD" id="cd03859">
    <property type="entry name" value="M14_CPT"/>
    <property type="match status" value="1"/>
</dbReference>
<evidence type="ECO:0000256" key="4">
    <source>
        <dbReference type="ARBA" id="ARBA00022670"/>
    </source>
</evidence>
<evidence type="ECO:0000256" key="1">
    <source>
        <dbReference type="ARBA" id="ARBA00001947"/>
    </source>
</evidence>
<dbReference type="GO" id="GO:0008270">
    <property type="term" value="F:zinc ion binding"/>
    <property type="evidence" value="ECO:0007669"/>
    <property type="project" value="InterPro"/>
</dbReference>
<comment type="function">
    <text evidence="11">Carboxypeptidase that possesses the specificities of both mammalian Cpase A and B. Thus shows broad substrate specificity, being able to cleave Cbz-Gly-Leu, Cbz-Gly-Val, Cbz-Gly-Phe, Cbz-Gly-Lys and Bz-Gly-Arg in vitro.</text>
</comment>
<feature type="active site" description="Proton donor/acceptor" evidence="14">
    <location>
        <position position="383"/>
    </location>
</feature>
<evidence type="ECO:0000256" key="9">
    <source>
        <dbReference type="ARBA" id="ARBA00023049"/>
    </source>
</evidence>
<comment type="cofactor">
    <cofactor evidence="1">
        <name>Zn(2+)</name>
        <dbReference type="ChEBI" id="CHEBI:29105"/>
    </cofactor>
</comment>
<dbReference type="InterPro" id="IPR033810">
    <property type="entry name" value="Carboxypeptidase_T"/>
</dbReference>
<dbReference type="FunFam" id="3.40.630.10:FF:000084">
    <property type="entry name" value="Carboxypeptidase B2"/>
    <property type="match status" value="1"/>
</dbReference>
<keyword evidence="6 16" id="KW-0732">Signal</keyword>
<dbReference type="GO" id="GO:0006508">
    <property type="term" value="P:proteolysis"/>
    <property type="evidence" value="ECO:0007669"/>
    <property type="project" value="UniProtKB-KW"/>
</dbReference>
<dbReference type="AlphaFoldDB" id="A0A7W4VW76"/>
<comment type="caution">
    <text evidence="18">The sequence shown here is derived from an EMBL/GenBank/DDBJ whole genome shotgun (WGS) entry which is preliminary data.</text>
</comment>
<organism evidence="18 19">
    <name type="scientific">Nocardioides soli</name>
    <dbReference type="NCBI Taxonomy" id="1036020"/>
    <lineage>
        <taxon>Bacteria</taxon>
        <taxon>Bacillati</taxon>
        <taxon>Actinomycetota</taxon>
        <taxon>Actinomycetes</taxon>
        <taxon>Propionibacteriales</taxon>
        <taxon>Nocardioidaceae</taxon>
        <taxon>Nocardioides</taxon>
    </lineage>
</organism>
<evidence type="ECO:0000256" key="3">
    <source>
        <dbReference type="ARBA" id="ARBA00022645"/>
    </source>
</evidence>
<evidence type="ECO:0000256" key="7">
    <source>
        <dbReference type="ARBA" id="ARBA00022801"/>
    </source>
</evidence>
<evidence type="ECO:0000256" key="6">
    <source>
        <dbReference type="ARBA" id="ARBA00022729"/>
    </source>
</evidence>
<reference evidence="18 19" key="1">
    <citation type="submission" date="2020-08" db="EMBL/GenBank/DDBJ databases">
        <title>Sequencing the genomes of 1000 actinobacteria strains.</title>
        <authorList>
            <person name="Klenk H.-P."/>
        </authorList>
    </citation>
    <scope>NUCLEOTIDE SEQUENCE [LARGE SCALE GENOMIC DNA]</scope>
    <source>
        <strain evidence="18 19">DSM 105498</strain>
    </source>
</reference>
<evidence type="ECO:0000256" key="14">
    <source>
        <dbReference type="PROSITE-ProRule" id="PRU01379"/>
    </source>
</evidence>
<dbReference type="GO" id="GO:0004181">
    <property type="term" value="F:metallocarboxypeptidase activity"/>
    <property type="evidence" value="ECO:0007669"/>
    <property type="project" value="InterPro"/>
</dbReference>
<evidence type="ECO:0000256" key="12">
    <source>
        <dbReference type="ARBA" id="ARBA00066554"/>
    </source>
</evidence>
<comment type="catalytic activity">
    <reaction evidence="10">
        <text>Releases a C-terminal residue, which may be hydrophobic or positively charged.</text>
        <dbReference type="EC" id="3.4.17.18"/>
    </reaction>
</comment>
<evidence type="ECO:0000256" key="2">
    <source>
        <dbReference type="ARBA" id="ARBA00005988"/>
    </source>
</evidence>
<evidence type="ECO:0000256" key="15">
    <source>
        <dbReference type="SAM" id="MobiDB-lite"/>
    </source>
</evidence>
<accession>A0A7W4VW76</accession>
<name>A0A7W4VW76_9ACTN</name>
<keyword evidence="8" id="KW-0862">Zinc</keyword>
<feature type="signal peptide" evidence="16">
    <location>
        <begin position="1"/>
        <end position="22"/>
    </location>
</feature>
<proteinExistence type="inferred from homology"/>
<dbReference type="SUPFAM" id="SSF53187">
    <property type="entry name" value="Zn-dependent exopeptidases"/>
    <property type="match status" value="1"/>
</dbReference>